<evidence type="ECO:0000313" key="5">
    <source>
        <dbReference type="EMBL" id="GIJ01166.1"/>
    </source>
</evidence>
<dbReference type="SMART" id="SM00342">
    <property type="entry name" value="HTH_ARAC"/>
    <property type="match status" value="1"/>
</dbReference>
<organism evidence="5 6">
    <name type="scientific">Spirilliplanes yamanashiensis</name>
    <dbReference type="NCBI Taxonomy" id="42233"/>
    <lineage>
        <taxon>Bacteria</taxon>
        <taxon>Bacillati</taxon>
        <taxon>Actinomycetota</taxon>
        <taxon>Actinomycetes</taxon>
        <taxon>Micromonosporales</taxon>
        <taxon>Micromonosporaceae</taxon>
        <taxon>Spirilliplanes</taxon>
    </lineage>
</organism>
<dbReference type="Gene3D" id="1.10.10.60">
    <property type="entry name" value="Homeodomain-like"/>
    <property type="match status" value="1"/>
</dbReference>
<accession>A0A8J4DGH8</accession>
<dbReference type="InterPro" id="IPR018060">
    <property type="entry name" value="HTH_AraC"/>
</dbReference>
<name>A0A8J4DGH8_9ACTN</name>
<comment type="caution">
    <text evidence="5">The sequence shown here is derived from an EMBL/GenBank/DDBJ whole genome shotgun (WGS) entry which is preliminary data.</text>
</comment>
<dbReference type="Pfam" id="PF12833">
    <property type="entry name" value="HTH_18"/>
    <property type="match status" value="1"/>
</dbReference>
<evidence type="ECO:0000256" key="2">
    <source>
        <dbReference type="ARBA" id="ARBA00023125"/>
    </source>
</evidence>
<keyword evidence="1" id="KW-0805">Transcription regulation</keyword>
<keyword evidence="6" id="KW-1185">Reference proteome</keyword>
<dbReference type="GO" id="GO:0003700">
    <property type="term" value="F:DNA-binding transcription factor activity"/>
    <property type="evidence" value="ECO:0007669"/>
    <property type="project" value="InterPro"/>
</dbReference>
<dbReference type="PANTHER" id="PTHR46796:SF12">
    <property type="entry name" value="HTH-TYPE DNA-BINDING TRANSCRIPTIONAL ACTIVATOR EUTR"/>
    <property type="match status" value="1"/>
</dbReference>
<feature type="domain" description="HTH araC/xylS-type" evidence="4">
    <location>
        <begin position="232"/>
        <end position="333"/>
    </location>
</feature>
<sequence>MRDGTTRVGPVAGAEPSFHRFADLDATRASEMLRRFYSPVEIGVAEDAGPCRMSSSVLRLGPLTVGQLSFGPETRLDAEAVAGYHVTLPLAGELWTRHSDTSVVALPARSAAVFRAGHPVESLHTAGMSELDVKIEQGALEDELEALIERRVQGTIDLAAAMDVSSGPGRTWAQLMRLLRDEGQDGTGLIYQPLIADRLWRSVLTGLLMAVPHRYSDALARPVRPGPPRAIRRVADAIQAEPHRPFTVRELAELGGMSVRSLQEGFRRHLGATPMSYLQQVRLARSHEALLHADPQCTTVAAIAHRWGFTHLGRFAQAYRVRYGVHPSASLRADR</sequence>
<dbReference type="InterPro" id="IPR035418">
    <property type="entry name" value="AraC-bd_2"/>
</dbReference>
<dbReference type="Pfam" id="PF14525">
    <property type="entry name" value="AraC_binding_2"/>
    <property type="match status" value="1"/>
</dbReference>
<gene>
    <name evidence="5" type="ORF">Sya03_05180</name>
</gene>
<protein>
    <submittedName>
        <fullName evidence="5">AraC family transcriptional regulator</fullName>
    </submittedName>
</protein>
<evidence type="ECO:0000259" key="4">
    <source>
        <dbReference type="PROSITE" id="PS01124"/>
    </source>
</evidence>
<keyword evidence="3" id="KW-0804">Transcription</keyword>
<keyword evidence="2" id="KW-0238">DNA-binding</keyword>
<proteinExistence type="predicted"/>
<dbReference type="Proteomes" id="UP000652013">
    <property type="component" value="Unassembled WGS sequence"/>
</dbReference>
<dbReference type="SUPFAM" id="SSF46689">
    <property type="entry name" value="Homeodomain-like"/>
    <property type="match status" value="1"/>
</dbReference>
<dbReference type="GO" id="GO:0043565">
    <property type="term" value="F:sequence-specific DNA binding"/>
    <property type="evidence" value="ECO:0007669"/>
    <property type="project" value="InterPro"/>
</dbReference>
<reference evidence="5" key="1">
    <citation type="submission" date="2021-01" db="EMBL/GenBank/DDBJ databases">
        <title>Whole genome shotgun sequence of Spirilliplanes yamanashiensis NBRC 15828.</title>
        <authorList>
            <person name="Komaki H."/>
            <person name="Tamura T."/>
        </authorList>
    </citation>
    <scope>NUCLEOTIDE SEQUENCE</scope>
    <source>
        <strain evidence="5">NBRC 15828</strain>
    </source>
</reference>
<dbReference type="PANTHER" id="PTHR46796">
    <property type="entry name" value="HTH-TYPE TRANSCRIPTIONAL ACTIVATOR RHAS-RELATED"/>
    <property type="match status" value="1"/>
</dbReference>
<evidence type="ECO:0000313" key="6">
    <source>
        <dbReference type="Proteomes" id="UP000652013"/>
    </source>
</evidence>
<dbReference type="InterPro" id="IPR009057">
    <property type="entry name" value="Homeodomain-like_sf"/>
</dbReference>
<evidence type="ECO:0000256" key="1">
    <source>
        <dbReference type="ARBA" id="ARBA00023015"/>
    </source>
</evidence>
<dbReference type="PROSITE" id="PS01124">
    <property type="entry name" value="HTH_ARAC_FAMILY_2"/>
    <property type="match status" value="1"/>
</dbReference>
<evidence type="ECO:0000256" key="3">
    <source>
        <dbReference type="ARBA" id="ARBA00023163"/>
    </source>
</evidence>
<dbReference type="InterPro" id="IPR050204">
    <property type="entry name" value="AraC_XylS_family_regulators"/>
</dbReference>
<dbReference type="AlphaFoldDB" id="A0A8J4DGH8"/>
<dbReference type="EMBL" id="BOOY01000003">
    <property type="protein sequence ID" value="GIJ01166.1"/>
    <property type="molecule type" value="Genomic_DNA"/>
</dbReference>